<dbReference type="GO" id="GO:0003677">
    <property type="term" value="F:DNA binding"/>
    <property type="evidence" value="ECO:0007669"/>
    <property type="project" value="UniProtKB-KW"/>
</dbReference>
<dbReference type="HOGENOM" id="CLU_006329_1_0_1"/>
<evidence type="ECO:0000313" key="9">
    <source>
        <dbReference type="Proteomes" id="UP000053029"/>
    </source>
</evidence>
<dbReference type="GeneID" id="25303054"/>
<dbReference type="SUPFAM" id="SSF57701">
    <property type="entry name" value="Zn2/Cys6 DNA-binding domain"/>
    <property type="match status" value="1"/>
</dbReference>
<keyword evidence="1" id="KW-0479">Metal-binding</keyword>
<dbReference type="AlphaFoldDB" id="A0A0D2HIM1"/>
<gene>
    <name evidence="8" type="ORF">Z517_03564</name>
</gene>
<dbReference type="CDD" id="cd12148">
    <property type="entry name" value="fungal_TF_MHR"/>
    <property type="match status" value="1"/>
</dbReference>
<dbReference type="OrthoDB" id="4451586at2759"/>
<dbReference type="Proteomes" id="UP000053029">
    <property type="component" value="Unassembled WGS sequence"/>
</dbReference>
<dbReference type="Pfam" id="PF04082">
    <property type="entry name" value="Fungal_trans"/>
    <property type="match status" value="1"/>
</dbReference>
<dbReference type="CDD" id="cd00067">
    <property type="entry name" value="GAL4"/>
    <property type="match status" value="1"/>
</dbReference>
<dbReference type="STRING" id="1442368.A0A0D2HIM1"/>
<keyword evidence="2" id="KW-0805">Transcription regulation</keyword>
<evidence type="ECO:0000256" key="6">
    <source>
        <dbReference type="SAM" id="MobiDB-lite"/>
    </source>
</evidence>
<dbReference type="GO" id="GO:0000981">
    <property type="term" value="F:DNA-binding transcription factor activity, RNA polymerase II-specific"/>
    <property type="evidence" value="ECO:0007669"/>
    <property type="project" value="InterPro"/>
</dbReference>
<dbReference type="InterPro" id="IPR007219">
    <property type="entry name" value="XnlR_reg_dom"/>
</dbReference>
<sequence>MANTPTSATASTQPQGEMKFVSGFATGSRTVKRRASKACHCCRSRKVRCDLTASGIPCTNCRLDRVECIGTETKRRRGCFNEDELLQLPYNSIEEKLSQSLTLDNTDGLNESPPTTDPLETANNDMPGLGGGLNNNQLHMLCNALHTTGSVKNDQTHGNRLSFATSTNPLPSPETISRRLPYYHQLSGHLKIVLPNYIQPITQRIMTEDLKYLESKGAFIIPDIGLRNELLRCYVQFVHPFLPVLDLDDFLSAIEKNEPRDAVSLLLFQAAMFASTAFVDMSYLIAQGYTTRKATRRLFFGRVKLLYDFDIEVDRIPLIQSLLLMTYWCDDLDEYKDIGHWLGIAVSLAQSIGLNRDTSKENSMSQKQKCLWKRIWWSCFMRDRLIAVGTRRPTRINEADFDVLPLELADFETRALSSNLIKMLGSCPAVEDSSKRVALAKMCIRLSNLCSYITSILAVQYSTLGRKIGVTTETTMRLIPKESATDPYAITRCDRELEQWRKALPRYIYYSTSRPHERSTTNRDKVINLHRALLTGIYLTTLCALHWPQIQTASPSIVIASNLRNLSKHRVWEAAHDFTKIYKDLYAHDLIKYLPTTGVTCLLTASSIYLLDIKSADANNHQTSIDELQFCLQALQRLREIYASADYVFSVLEAAARQTNAQVVAASAISPEFLTVPQPAQQSKQQHRPLLTPSPEAMQTASLLTFTCTMTQDERQFVGEYTANGFNVGRNSYHSTGGPLVPFKDLGGPESQKAIEKQEKEQTHQDPDTLSNLEGTNDLFTSDHEDDGFYMNMQWLEGYDVDATTRGFSDS</sequence>
<evidence type="ECO:0000313" key="8">
    <source>
        <dbReference type="EMBL" id="KIW84314.1"/>
    </source>
</evidence>
<dbReference type="PROSITE" id="PS50048">
    <property type="entry name" value="ZN2_CY6_FUNGAL_2"/>
    <property type="match status" value="1"/>
</dbReference>
<dbReference type="SMART" id="SM00066">
    <property type="entry name" value="GAL4"/>
    <property type="match status" value="1"/>
</dbReference>
<dbReference type="Gene3D" id="4.10.240.10">
    <property type="entry name" value="Zn(2)-C6 fungal-type DNA-binding domain"/>
    <property type="match status" value="1"/>
</dbReference>
<keyword evidence="4" id="KW-0804">Transcription</keyword>
<keyword evidence="3" id="KW-0238">DNA-binding</keyword>
<feature type="compositionally biased region" description="Basic and acidic residues" evidence="6">
    <location>
        <begin position="753"/>
        <end position="767"/>
    </location>
</feature>
<dbReference type="PANTHER" id="PTHR47425">
    <property type="entry name" value="FARB-RELATED"/>
    <property type="match status" value="1"/>
</dbReference>
<keyword evidence="5" id="KW-0539">Nucleus</keyword>
<evidence type="ECO:0000256" key="5">
    <source>
        <dbReference type="ARBA" id="ARBA00023242"/>
    </source>
</evidence>
<dbReference type="Pfam" id="PF00172">
    <property type="entry name" value="Zn_clus"/>
    <property type="match status" value="1"/>
</dbReference>
<dbReference type="RefSeq" id="XP_013288122.1">
    <property type="nucleotide sequence ID" value="XM_013432668.1"/>
</dbReference>
<evidence type="ECO:0000259" key="7">
    <source>
        <dbReference type="PROSITE" id="PS50048"/>
    </source>
</evidence>
<accession>A0A0D2HIM1</accession>
<dbReference type="EMBL" id="KN846970">
    <property type="protein sequence ID" value="KIW84314.1"/>
    <property type="molecule type" value="Genomic_DNA"/>
</dbReference>
<organism evidence="8 9">
    <name type="scientific">Fonsecaea pedrosoi CBS 271.37</name>
    <dbReference type="NCBI Taxonomy" id="1442368"/>
    <lineage>
        <taxon>Eukaryota</taxon>
        <taxon>Fungi</taxon>
        <taxon>Dikarya</taxon>
        <taxon>Ascomycota</taxon>
        <taxon>Pezizomycotina</taxon>
        <taxon>Eurotiomycetes</taxon>
        <taxon>Chaetothyriomycetidae</taxon>
        <taxon>Chaetothyriales</taxon>
        <taxon>Herpotrichiellaceae</taxon>
        <taxon>Fonsecaea</taxon>
    </lineage>
</organism>
<dbReference type="GO" id="GO:0008270">
    <property type="term" value="F:zinc ion binding"/>
    <property type="evidence" value="ECO:0007669"/>
    <property type="project" value="InterPro"/>
</dbReference>
<evidence type="ECO:0000256" key="1">
    <source>
        <dbReference type="ARBA" id="ARBA00022723"/>
    </source>
</evidence>
<dbReference type="InterPro" id="IPR052761">
    <property type="entry name" value="Fungal_Detox/Toxin_TFs"/>
</dbReference>
<proteinExistence type="predicted"/>
<name>A0A0D2HIM1_9EURO</name>
<dbReference type="GO" id="GO:0006351">
    <property type="term" value="P:DNA-templated transcription"/>
    <property type="evidence" value="ECO:0007669"/>
    <property type="project" value="InterPro"/>
</dbReference>
<evidence type="ECO:0000256" key="2">
    <source>
        <dbReference type="ARBA" id="ARBA00023015"/>
    </source>
</evidence>
<feature type="domain" description="Zn(2)-C6 fungal-type" evidence="7">
    <location>
        <begin position="38"/>
        <end position="68"/>
    </location>
</feature>
<dbReference type="InterPro" id="IPR036864">
    <property type="entry name" value="Zn2-C6_fun-type_DNA-bd_sf"/>
</dbReference>
<protein>
    <recommendedName>
        <fullName evidence="7">Zn(2)-C6 fungal-type domain-containing protein</fullName>
    </recommendedName>
</protein>
<feature type="region of interest" description="Disordered" evidence="6">
    <location>
        <begin position="738"/>
        <end position="778"/>
    </location>
</feature>
<dbReference type="PROSITE" id="PS00463">
    <property type="entry name" value="ZN2_CY6_FUNGAL_1"/>
    <property type="match status" value="1"/>
</dbReference>
<keyword evidence="9" id="KW-1185">Reference proteome</keyword>
<feature type="compositionally biased region" description="Polar residues" evidence="6">
    <location>
        <begin position="768"/>
        <end position="778"/>
    </location>
</feature>
<dbReference type="PANTHER" id="PTHR47425:SF3">
    <property type="entry name" value="ZN(II)2CYS6 TRANSCRIPTION FACTOR (EUROFUNG)"/>
    <property type="match status" value="1"/>
</dbReference>
<dbReference type="SMART" id="SM00906">
    <property type="entry name" value="Fungal_trans"/>
    <property type="match status" value="1"/>
</dbReference>
<reference evidence="8 9" key="1">
    <citation type="submission" date="2015-01" db="EMBL/GenBank/DDBJ databases">
        <title>The Genome Sequence of Fonsecaea pedrosoi CBS 271.37.</title>
        <authorList>
            <consortium name="The Broad Institute Genomics Platform"/>
            <person name="Cuomo C."/>
            <person name="de Hoog S."/>
            <person name="Gorbushina A."/>
            <person name="Stielow B."/>
            <person name="Teixiera M."/>
            <person name="Abouelleil A."/>
            <person name="Chapman S.B."/>
            <person name="Priest M."/>
            <person name="Young S.K."/>
            <person name="Wortman J."/>
            <person name="Nusbaum C."/>
            <person name="Birren B."/>
        </authorList>
    </citation>
    <scope>NUCLEOTIDE SEQUENCE [LARGE SCALE GENOMIC DNA]</scope>
    <source>
        <strain evidence="8 9">CBS 271.37</strain>
    </source>
</reference>
<dbReference type="InterPro" id="IPR001138">
    <property type="entry name" value="Zn2Cys6_DnaBD"/>
</dbReference>
<evidence type="ECO:0000256" key="4">
    <source>
        <dbReference type="ARBA" id="ARBA00023163"/>
    </source>
</evidence>
<dbReference type="VEuPathDB" id="FungiDB:Z517_03564"/>
<evidence type="ECO:0000256" key="3">
    <source>
        <dbReference type="ARBA" id="ARBA00023125"/>
    </source>
</evidence>